<dbReference type="InterPro" id="IPR019060">
    <property type="entry name" value="DUF2382"/>
</dbReference>
<dbReference type="AlphaFoldDB" id="A0A6N8U1S8"/>
<feature type="compositionally biased region" description="Low complexity" evidence="1">
    <location>
        <begin position="39"/>
        <end position="50"/>
    </location>
</feature>
<dbReference type="PANTHER" id="PTHR38463:SF1">
    <property type="entry name" value="STRESS RESPONSE PROTEIN YSNF"/>
    <property type="match status" value="1"/>
</dbReference>
<feature type="compositionally biased region" description="Low complexity" evidence="1">
    <location>
        <begin position="63"/>
        <end position="79"/>
    </location>
</feature>
<comment type="caution">
    <text evidence="3">The sequence shown here is derived from an EMBL/GenBank/DDBJ whole genome shotgun (WGS) entry which is preliminary data.</text>
</comment>
<feature type="domain" description="DUF2382" evidence="2">
    <location>
        <begin position="94"/>
        <end position="205"/>
    </location>
</feature>
<evidence type="ECO:0000259" key="2">
    <source>
        <dbReference type="Pfam" id="PF09557"/>
    </source>
</evidence>
<protein>
    <submittedName>
        <fullName evidence="3">YsnF/AvaK domain-containing protein</fullName>
    </submittedName>
</protein>
<gene>
    <name evidence="3" type="ORF">GQ671_12320</name>
</gene>
<dbReference type="NCBIfam" id="TIGR02271">
    <property type="entry name" value="YsnF/AvaK domain"/>
    <property type="match status" value="1"/>
</dbReference>
<dbReference type="Proteomes" id="UP000436284">
    <property type="component" value="Unassembled WGS sequence"/>
</dbReference>
<feature type="region of interest" description="Disordered" evidence="1">
    <location>
        <begin position="27"/>
        <end position="159"/>
    </location>
</feature>
<evidence type="ECO:0000256" key="1">
    <source>
        <dbReference type="SAM" id="MobiDB-lite"/>
    </source>
</evidence>
<proteinExistence type="predicted"/>
<dbReference type="OrthoDB" id="2678178at2"/>
<feature type="region of interest" description="Disordered" evidence="1">
    <location>
        <begin position="186"/>
        <end position="218"/>
    </location>
</feature>
<accession>A0A6N8U1S8</accession>
<keyword evidence="4" id="KW-1185">Reference proteome</keyword>
<feature type="compositionally biased region" description="Basic and acidic residues" evidence="1">
    <location>
        <begin position="94"/>
        <end position="149"/>
    </location>
</feature>
<dbReference type="Pfam" id="PF09557">
    <property type="entry name" value="DUF2382"/>
    <property type="match status" value="1"/>
</dbReference>
<dbReference type="EMBL" id="WUUK01000005">
    <property type="protein sequence ID" value="MXQ52050.1"/>
    <property type="molecule type" value="Genomic_DNA"/>
</dbReference>
<dbReference type="InterPro" id="IPR052967">
    <property type="entry name" value="Stress_Response_Assoc"/>
</dbReference>
<evidence type="ECO:0000313" key="4">
    <source>
        <dbReference type="Proteomes" id="UP000436284"/>
    </source>
</evidence>
<organism evidence="3 4">
    <name type="scientific">Salinicoccus hispanicus</name>
    <dbReference type="NCBI Taxonomy" id="157225"/>
    <lineage>
        <taxon>Bacteria</taxon>
        <taxon>Bacillati</taxon>
        <taxon>Bacillota</taxon>
        <taxon>Bacilli</taxon>
        <taxon>Bacillales</taxon>
        <taxon>Staphylococcaceae</taxon>
        <taxon>Salinicoccus</taxon>
    </lineage>
</organism>
<name>A0A6N8U1S8_9STAP</name>
<sequence>MTAGEEEEFRQALDENKIILYVDGESSASGNVATASEGATARTTDDYAATDIDRDTGNSFGDATGVSEGATAGTAGAYDATDRNRNVASDEETMELREERLKFEKENVKTGEVGVDKHVETDHQEFDVPVERDEVTVERRPVDNERPADDSAFIEGDESIRIPVNEERVNVDKESVVSEEVVVKKDKVQDKEHVSEDVRHEDVDIDETTRTDRRDDRI</sequence>
<dbReference type="PANTHER" id="PTHR38463">
    <property type="entry name" value="STRESS RESPONSE PROTEIN YSNF"/>
    <property type="match status" value="1"/>
</dbReference>
<reference evidence="3 4" key="1">
    <citation type="submission" date="2019-12" db="EMBL/GenBank/DDBJ databases">
        <title>Salinicoccus cyprini sp. nov., isolated from gastro-intestinal tract of mirror carp, Cyprinus carpio var. specularis, collected from Gobind Sagar Reservoir, Himachal Pradesh, India.</title>
        <authorList>
            <person name="Talwar C."/>
            <person name="Singh A.K."/>
            <person name="Lal R."/>
            <person name="Negi R.K."/>
        </authorList>
    </citation>
    <scope>NUCLEOTIDE SEQUENCE [LARGE SCALE GENOMIC DNA]</scope>
    <source>
        <strain evidence="3 4">J-82</strain>
    </source>
</reference>
<evidence type="ECO:0000313" key="3">
    <source>
        <dbReference type="EMBL" id="MXQ52050.1"/>
    </source>
</evidence>